<proteinExistence type="predicted"/>
<dbReference type="EMBL" id="GBXM01079829">
    <property type="protein sequence ID" value="JAH28748.1"/>
    <property type="molecule type" value="Transcribed_RNA"/>
</dbReference>
<organism evidence="1">
    <name type="scientific">Anguilla anguilla</name>
    <name type="common">European freshwater eel</name>
    <name type="synonym">Muraena anguilla</name>
    <dbReference type="NCBI Taxonomy" id="7936"/>
    <lineage>
        <taxon>Eukaryota</taxon>
        <taxon>Metazoa</taxon>
        <taxon>Chordata</taxon>
        <taxon>Craniata</taxon>
        <taxon>Vertebrata</taxon>
        <taxon>Euteleostomi</taxon>
        <taxon>Actinopterygii</taxon>
        <taxon>Neopterygii</taxon>
        <taxon>Teleostei</taxon>
        <taxon>Anguilliformes</taxon>
        <taxon>Anguillidae</taxon>
        <taxon>Anguilla</taxon>
    </lineage>
</organism>
<reference evidence="1" key="1">
    <citation type="submission" date="2014-11" db="EMBL/GenBank/DDBJ databases">
        <authorList>
            <person name="Amaro Gonzalez C."/>
        </authorList>
    </citation>
    <scope>NUCLEOTIDE SEQUENCE</scope>
</reference>
<name>A0A0E9RK96_ANGAN</name>
<accession>A0A0E9RK96</accession>
<evidence type="ECO:0000313" key="1">
    <source>
        <dbReference type="EMBL" id="JAH28748.1"/>
    </source>
</evidence>
<sequence>MFIAMATQLQT</sequence>
<reference evidence="1" key="2">
    <citation type="journal article" date="2015" name="Fish Shellfish Immunol.">
        <title>Early steps in the European eel (Anguilla anguilla)-Vibrio vulnificus interaction in the gills: Role of the RtxA13 toxin.</title>
        <authorList>
            <person name="Callol A."/>
            <person name="Pajuelo D."/>
            <person name="Ebbesson L."/>
            <person name="Teles M."/>
            <person name="MacKenzie S."/>
            <person name="Amaro C."/>
        </authorList>
    </citation>
    <scope>NUCLEOTIDE SEQUENCE</scope>
</reference>
<protein>
    <submittedName>
        <fullName evidence="1">Uncharacterized protein</fullName>
    </submittedName>
</protein>